<comment type="catalytic activity">
    <reaction evidence="8">
        <text>N(2)-formyl-N(1)-(5-phospho-beta-D-ribosyl)glycinamide + L-glutamine + ATP + H2O = 2-formamido-N(1)-(5-O-phospho-beta-D-ribosyl)acetamidine + L-glutamate + ADP + phosphate + H(+)</text>
        <dbReference type="Rhea" id="RHEA:17129"/>
        <dbReference type="ChEBI" id="CHEBI:15377"/>
        <dbReference type="ChEBI" id="CHEBI:15378"/>
        <dbReference type="ChEBI" id="CHEBI:29985"/>
        <dbReference type="ChEBI" id="CHEBI:30616"/>
        <dbReference type="ChEBI" id="CHEBI:43474"/>
        <dbReference type="ChEBI" id="CHEBI:58359"/>
        <dbReference type="ChEBI" id="CHEBI:147286"/>
        <dbReference type="ChEBI" id="CHEBI:147287"/>
        <dbReference type="ChEBI" id="CHEBI:456216"/>
        <dbReference type="EC" id="6.3.5.3"/>
    </reaction>
</comment>
<comment type="function">
    <text evidence="8">Part of the phosphoribosylformylglycinamidine synthase complex involved in the purines biosynthetic pathway. Catalyzes the ATP-dependent conversion of formylglycinamide ribonucleotide (FGAR) and glutamine to yield formylglycinamidine ribonucleotide (FGAM) and glutamate. The FGAM synthase complex is composed of three subunits. PurQ produces an ammonia molecule by converting glutamine to glutamate. PurL transfers the ammonia molecule to FGAR to form FGAM in an ATP-dependent manner. PurS interacts with PurQ and PurL and is thought to assist in the transfer of the ammonia molecule from PurQ to PurL.</text>
</comment>
<dbReference type="GO" id="GO:0004359">
    <property type="term" value="F:glutaminase activity"/>
    <property type="evidence" value="ECO:0007669"/>
    <property type="project" value="UniProtKB-EC"/>
</dbReference>
<dbReference type="SUPFAM" id="SSF52317">
    <property type="entry name" value="Class I glutamine amidotransferase-like"/>
    <property type="match status" value="1"/>
</dbReference>
<evidence type="ECO:0000313" key="9">
    <source>
        <dbReference type="EMBL" id="PNR95512.1"/>
    </source>
</evidence>
<dbReference type="RefSeq" id="WP_103067450.1">
    <property type="nucleotide sequence ID" value="NZ_AZRL01000021.1"/>
</dbReference>
<dbReference type="PANTHER" id="PTHR47552:SF1">
    <property type="entry name" value="PHOSPHORIBOSYLFORMYLGLYCINAMIDINE SYNTHASE SUBUNIT PURQ"/>
    <property type="match status" value="1"/>
</dbReference>
<dbReference type="Proteomes" id="UP000236434">
    <property type="component" value="Unassembled WGS sequence"/>
</dbReference>
<dbReference type="GO" id="GO:0006189">
    <property type="term" value="P:'de novo' IMP biosynthetic process"/>
    <property type="evidence" value="ECO:0007669"/>
    <property type="project" value="UniProtKB-UniRule"/>
</dbReference>
<keyword evidence="3 8" id="KW-0547">Nucleotide-binding</keyword>
<dbReference type="EC" id="3.5.1.2" evidence="8"/>
<keyword evidence="4 8" id="KW-0658">Purine biosynthesis</keyword>
<dbReference type="NCBIfam" id="NF002957">
    <property type="entry name" value="PRK03619.1"/>
    <property type="match status" value="1"/>
</dbReference>
<evidence type="ECO:0000256" key="7">
    <source>
        <dbReference type="ARBA" id="ARBA00022962"/>
    </source>
</evidence>
<keyword evidence="1 8" id="KW-0963">Cytoplasm</keyword>
<dbReference type="Gene3D" id="3.40.50.880">
    <property type="match status" value="1"/>
</dbReference>
<dbReference type="PIRSF" id="PIRSF001586">
    <property type="entry name" value="FGAM_synth_I"/>
    <property type="match status" value="1"/>
</dbReference>
<keyword evidence="6 8" id="KW-0067">ATP-binding</keyword>
<proteinExistence type="inferred from homology"/>
<name>A0A2K1NY95_9BACT</name>
<evidence type="ECO:0000256" key="3">
    <source>
        <dbReference type="ARBA" id="ARBA00022741"/>
    </source>
</evidence>
<accession>A0A2K1NY95</accession>
<dbReference type="HAMAP" id="MF_00421">
    <property type="entry name" value="PurQ"/>
    <property type="match status" value="1"/>
</dbReference>
<dbReference type="EMBL" id="AZRL01000021">
    <property type="protein sequence ID" value="PNR95512.1"/>
    <property type="molecule type" value="Genomic_DNA"/>
</dbReference>
<keyword evidence="5 8" id="KW-0378">Hydrolase</keyword>
<dbReference type="OrthoDB" id="9804441at2"/>
<comment type="caution">
    <text evidence="9">The sequence shown here is derived from an EMBL/GenBank/DDBJ whole genome shotgun (WGS) entry which is preliminary data.</text>
</comment>
<gene>
    <name evidence="8" type="primary">purQ</name>
    <name evidence="9" type="ORF">X929_08000</name>
</gene>
<evidence type="ECO:0000256" key="8">
    <source>
        <dbReference type="HAMAP-Rule" id="MF_00421"/>
    </source>
</evidence>
<keyword evidence="7 8" id="KW-0315">Glutamine amidotransferase</keyword>
<dbReference type="Pfam" id="PF13507">
    <property type="entry name" value="GATase_5"/>
    <property type="match status" value="1"/>
</dbReference>
<dbReference type="PROSITE" id="PS51273">
    <property type="entry name" value="GATASE_TYPE_1"/>
    <property type="match status" value="1"/>
</dbReference>
<dbReference type="InterPro" id="IPR010075">
    <property type="entry name" value="PRibForGlyAmidine_synth_PurQ"/>
</dbReference>
<evidence type="ECO:0000256" key="5">
    <source>
        <dbReference type="ARBA" id="ARBA00022801"/>
    </source>
</evidence>
<evidence type="ECO:0000256" key="1">
    <source>
        <dbReference type="ARBA" id="ARBA00022490"/>
    </source>
</evidence>
<reference evidence="9 10" key="1">
    <citation type="submission" date="2013-12" db="EMBL/GenBank/DDBJ databases">
        <title>Comparative genomics of Petrotoga isolates.</title>
        <authorList>
            <person name="Nesbo C.L."/>
            <person name="Charchuk R."/>
            <person name="Chow K."/>
        </authorList>
    </citation>
    <scope>NUCLEOTIDE SEQUENCE [LARGE SCALE GENOMIC DNA]</scope>
    <source>
        <strain evidence="9 10">DSM 13574</strain>
    </source>
</reference>
<sequence length="228" mass="25509">MKNANSLTAGIIVFPGSNCDRDTFFALTINGFDVKYIWHDFNQLLDFDLVFIPGGFSYGDYLRVGALARFSPVMSSVEKYILNKRGLVLGVCNGFQILTEAGVLPGVLTVNTSHRFICKDVEVEIINYDTPFINNVQKKILTLPIAHKEGRYIVNDNKLDPTNIVLKYKENPNGSFDDVAGIVNEEYNVFGLMPHPERACHGVLGSEDGNYIFQSIRRYLTSAESINN</sequence>
<feature type="active site" description="Nucleophile" evidence="8">
    <location>
        <position position="92"/>
    </location>
</feature>
<dbReference type="GO" id="GO:0005737">
    <property type="term" value="C:cytoplasm"/>
    <property type="evidence" value="ECO:0007669"/>
    <property type="project" value="UniProtKB-SubCell"/>
</dbReference>
<dbReference type="GO" id="GO:0005524">
    <property type="term" value="F:ATP binding"/>
    <property type="evidence" value="ECO:0007669"/>
    <property type="project" value="UniProtKB-KW"/>
</dbReference>
<dbReference type="UniPathway" id="UPA00074">
    <property type="reaction ID" value="UER00128"/>
</dbReference>
<organism evidence="9 10">
    <name type="scientific">Petrotoga olearia DSM 13574</name>
    <dbReference type="NCBI Taxonomy" id="1122955"/>
    <lineage>
        <taxon>Bacteria</taxon>
        <taxon>Thermotogati</taxon>
        <taxon>Thermotogota</taxon>
        <taxon>Thermotogae</taxon>
        <taxon>Petrotogales</taxon>
        <taxon>Petrotogaceae</taxon>
        <taxon>Petrotoga</taxon>
    </lineage>
</organism>
<evidence type="ECO:0000256" key="6">
    <source>
        <dbReference type="ARBA" id="ARBA00022840"/>
    </source>
</evidence>
<dbReference type="PANTHER" id="PTHR47552">
    <property type="entry name" value="PHOSPHORIBOSYLFORMYLGLYCINAMIDINE SYNTHASE SUBUNIT PURQ"/>
    <property type="match status" value="1"/>
</dbReference>
<dbReference type="SMART" id="SM01211">
    <property type="entry name" value="GATase_5"/>
    <property type="match status" value="1"/>
</dbReference>
<feature type="active site" evidence="8">
    <location>
        <position position="195"/>
    </location>
</feature>
<dbReference type="NCBIfam" id="TIGR01737">
    <property type="entry name" value="FGAM_synth_I"/>
    <property type="match status" value="1"/>
</dbReference>
<evidence type="ECO:0000313" key="10">
    <source>
        <dbReference type="Proteomes" id="UP000236434"/>
    </source>
</evidence>
<comment type="subcellular location">
    <subcellularLocation>
        <location evidence="8">Cytoplasm</location>
    </subcellularLocation>
</comment>
<dbReference type="GO" id="GO:0004642">
    <property type="term" value="F:phosphoribosylformylglycinamidine synthase activity"/>
    <property type="evidence" value="ECO:0007669"/>
    <property type="project" value="UniProtKB-UniRule"/>
</dbReference>
<evidence type="ECO:0000256" key="2">
    <source>
        <dbReference type="ARBA" id="ARBA00022598"/>
    </source>
</evidence>
<dbReference type="AlphaFoldDB" id="A0A2K1NY95"/>
<comment type="catalytic activity">
    <reaction evidence="8">
        <text>L-glutamine + H2O = L-glutamate + NH4(+)</text>
        <dbReference type="Rhea" id="RHEA:15889"/>
        <dbReference type="ChEBI" id="CHEBI:15377"/>
        <dbReference type="ChEBI" id="CHEBI:28938"/>
        <dbReference type="ChEBI" id="CHEBI:29985"/>
        <dbReference type="ChEBI" id="CHEBI:58359"/>
        <dbReference type="EC" id="3.5.1.2"/>
    </reaction>
</comment>
<protein>
    <recommendedName>
        <fullName evidence="8">Phosphoribosylformylglycinamidine synthase subunit PurQ</fullName>
        <shortName evidence="8">FGAM synthase</shortName>
        <ecNumber evidence="8">6.3.5.3</ecNumber>
    </recommendedName>
    <alternativeName>
        <fullName evidence="8">Formylglycinamide ribonucleotide amidotransferase subunit I</fullName>
        <shortName evidence="8">FGAR amidotransferase I</shortName>
        <shortName evidence="8">FGAR-AT I</shortName>
    </alternativeName>
    <alternativeName>
        <fullName evidence="8">Glutaminase PurQ</fullName>
        <ecNumber evidence="8">3.5.1.2</ecNumber>
    </alternativeName>
    <alternativeName>
        <fullName evidence="8">Phosphoribosylformylglycinamidine synthase subunit I</fullName>
    </alternativeName>
</protein>
<dbReference type="EC" id="6.3.5.3" evidence="8"/>
<keyword evidence="2 8" id="KW-0436">Ligase</keyword>
<evidence type="ECO:0000256" key="4">
    <source>
        <dbReference type="ARBA" id="ARBA00022755"/>
    </source>
</evidence>
<comment type="subunit">
    <text evidence="8">Part of the FGAM synthase complex composed of 1 PurL, 1 PurQ and 2 PurS subunits.</text>
</comment>
<comment type="pathway">
    <text evidence="8">Purine metabolism; IMP biosynthesis via de novo pathway; 5-amino-1-(5-phospho-D-ribosyl)imidazole from N(2)-formyl-N(1)-(5-phospho-D-ribosyl)glycinamide: step 1/2.</text>
</comment>
<dbReference type="InterPro" id="IPR029062">
    <property type="entry name" value="Class_I_gatase-like"/>
</dbReference>
<feature type="active site" evidence="8">
    <location>
        <position position="197"/>
    </location>
</feature>